<dbReference type="InterPro" id="IPR011989">
    <property type="entry name" value="ARM-like"/>
</dbReference>
<dbReference type="Gene3D" id="1.50.10.20">
    <property type="match status" value="1"/>
</dbReference>
<dbReference type="HOGENOM" id="CLU_288017_0_0_0"/>
<dbReference type="InterPro" id="IPR032696">
    <property type="entry name" value="SQ_cyclase_C"/>
</dbReference>
<feature type="domain" description="Squalene cyclase C-terminal" evidence="1">
    <location>
        <begin position="462"/>
        <end position="555"/>
    </location>
</feature>
<protein>
    <submittedName>
        <fullName evidence="2">HEAT domain containing protein</fullName>
    </submittedName>
</protein>
<dbReference type="KEGG" id="sus:Acid_7694"/>
<dbReference type="InParanoid" id="Q01P27"/>
<name>Q01P27_SOLUE</name>
<reference evidence="2" key="1">
    <citation type="submission" date="2006-10" db="EMBL/GenBank/DDBJ databases">
        <title>Complete sequence of Solibacter usitatus Ellin6076.</title>
        <authorList>
            <consortium name="US DOE Joint Genome Institute"/>
            <person name="Copeland A."/>
            <person name="Lucas S."/>
            <person name="Lapidus A."/>
            <person name="Barry K."/>
            <person name="Detter J.C."/>
            <person name="Glavina del Rio T."/>
            <person name="Hammon N."/>
            <person name="Israni S."/>
            <person name="Dalin E."/>
            <person name="Tice H."/>
            <person name="Pitluck S."/>
            <person name="Thompson L.S."/>
            <person name="Brettin T."/>
            <person name="Bruce D."/>
            <person name="Han C."/>
            <person name="Tapia R."/>
            <person name="Gilna P."/>
            <person name="Schmutz J."/>
            <person name="Larimer F."/>
            <person name="Land M."/>
            <person name="Hauser L."/>
            <person name="Kyrpides N."/>
            <person name="Mikhailova N."/>
            <person name="Janssen P.H."/>
            <person name="Kuske C.R."/>
            <person name="Richardson P."/>
        </authorList>
    </citation>
    <scope>NUCLEOTIDE SEQUENCE</scope>
    <source>
        <strain evidence="2">Ellin6076</strain>
    </source>
</reference>
<gene>
    <name evidence="2" type="ordered locus">Acid_7694</name>
</gene>
<dbReference type="AlphaFoldDB" id="Q01P27"/>
<sequence length="1068" mass="117901">MLGKSRSLLYLGTLGICLGQSPNLPVVYSMSGELRSDVEKLDKLEAGTGYSFLFSVDSGARVAVSVMEREGVLLSKTLHAGDSDLYGTIRPRGAVSMRVSTEGTGTYRLQINRAAFAVGANHTWQNAAPITLGQLVTGSSDEQEYFPLPETSRKQMVSAPEGDHWYRFDFAAASPKLVFFQLELTDRDDLPVDVAIFRSNGAKLEEYTEGQDPVALSHEVQALPGNKFAPRILREKGEYYVRVRANHPEFKLRTRVYDAPPYQDPRDAVRTAVDYIMGAGDSWFANTPRRGGAFDRVAGVHQETSLCVACHASHFSQRAQLYSIAAGYPLVQRQQLQFLEERFYNNPRPFYGFEKNGAVWSRVISAPANVLSRMSVLTSLFEENVSGVPRPAYHQDITAYLKLYYAGREKLPPDETNGNTPLVSAHEVAWYSWKTTRDPRIPEMIAEGEVKNLVDLCYQTLALAEIDREKYAPEIRANAGRLLELQRPSGQWSMRFDAKEPEVEFQTGHALWALAAAGVPKENPQVAKAIDYLMKRQQAFGGWMDPTQSFENFKTPFRETQFAVLALSSYFPGKGHEKGWDAAAPKSLSPDPEVLLTQLDQIWDAPSDTVLEQTRAAAQSNETLIRQAAVEALGRLALSADLPLLVKLLEDPSKLVQRTAAWSIRQVYAAHPESGDRELLAALGSPSVRLRWGATRVFAHSFASLARRNELITALDRLAADPAPAVRMQAIRGLWQAWFWNANPEVRGKIEDTVLAGLGQPQHPWVESNLRSAVYNLADENIRYLYNNWVALLGKPEDRERAIQGRLAVESQLAVKFAAVLEKGAERQKKQLLAALAEIPLRRGDVYELSPPPLKNGPPVYSRIGNDIEQIAFFGSSAAVLSRALLPLLDAPDQEMQTLARNASLIVRETPYTDVERAAGGRNEATLELAHKLDGEGESAAVARAFHLPAPRSAAAAPKPSAAPPTMPLDEAYFHANIDPILQKKGSDGYACVNCHVTHTLFNATWSTVKNVVDSADPENSLLLRKPTSTAESEGVAGAVATAHGGGQRWMKNSPEYETILKWLQGAH</sequence>
<dbReference type="InterPro" id="IPR008930">
    <property type="entry name" value="Terpenoid_cyclase/PrenylTrfase"/>
</dbReference>
<organism evidence="2">
    <name type="scientific">Solibacter usitatus (strain Ellin6076)</name>
    <dbReference type="NCBI Taxonomy" id="234267"/>
    <lineage>
        <taxon>Bacteria</taxon>
        <taxon>Pseudomonadati</taxon>
        <taxon>Acidobacteriota</taxon>
        <taxon>Terriglobia</taxon>
        <taxon>Bryobacterales</taxon>
        <taxon>Solibacteraceae</taxon>
        <taxon>Candidatus Solibacter</taxon>
    </lineage>
</organism>
<dbReference type="Pfam" id="PF13243">
    <property type="entry name" value="SQHop_cyclase_C"/>
    <property type="match status" value="1"/>
</dbReference>
<dbReference type="eggNOG" id="COG1657">
    <property type="taxonomic scope" value="Bacteria"/>
</dbReference>
<dbReference type="Pfam" id="PF13646">
    <property type="entry name" value="HEAT_2"/>
    <property type="match status" value="1"/>
</dbReference>
<dbReference type="STRING" id="234267.Acid_7694"/>
<dbReference type="Gene3D" id="2.60.120.380">
    <property type="match status" value="1"/>
</dbReference>
<accession>Q01P27</accession>
<dbReference type="OrthoDB" id="221755at2"/>
<evidence type="ECO:0000259" key="1">
    <source>
        <dbReference type="Pfam" id="PF13243"/>
    </source>
</evidence>
<dbReference type="InterPro" id="IPR004155">
    <property type="entry name" value="PBS_lyase_HEAT"/>
</dbReference>
<dbReference type="eggNOG" id="COG1413">
    <property type="taxonomic scope" value="Bacteria"/>
</dbReference>
<dbReference type="SMART" id="SM00567">
    <property type="entry name" value="EZ_HEAT"/>
    <property type="match status" value="2"/>
</dbReference>
<dbReference type="InterPro" id="IPR016024">
    <property type="entry name" value="ARM-type_fold"/>
</dbReference>
<dbReference type="SUPFAM" id="SSF48239">
    <property type="entry name" value="Terpenoid cyclases/Protein prenyltransferases"/>
    <property type="match status" value="1"/>
</dbReference>
<dbReference type="SUPFAM" id="SSF48371">
    <property type="entry name" value="ARM repeat"/>
    <property type="match status" value="1"/>
</dbReference>
<dbReference type="Gene3D" id="1.25.10.10">
    <property type="entry name" value="Leucine-rich Repeat Variant"/>
    <property type="match status" value="1"/>
</dbReference>
<proteinExistence type="predicted"/>
<evidence type="ECO:0000313" key="2">
    <source>
        <dbReference type="EMBL" id="ABJ88593.1"/>
    </source>
</evidence>
<dbReference type="CDD" id="cd00688">
    <property type="entry name" value="ISOPREN_C2_like"/>
    <property type="match status" value="1"/>
</dbReference>
<dbReference type="EMBL" id="CP000473">
    <property type="protein sequence ID" value="ABJ88593.1"/>
    <property type="molecule type" value="Genomic_DNA"/>
</dbReference>